<dbReference type="HOGENOM" id="CLU_042007_0_0_9"/>
<proteinExistence type="predicted"/>
<dbReference type="PIR" id="C83840">
    <property type="entry name" value="C83840"/>
</dbReference>
<dbReference type="EMBL" id="BA000004">
    <property type="protein sequence ID" value="BAB05242.1"/>
    <property type="molecule type" value="Genomic_DNA"/>
</dbReference>
<dbReference type="Proteomes" id="UP000001258">
    <property type="component" value="Chromosome"/>
</dbReference>
<gene>
    <name evidence="1" type="ordered locus">BH1523</name>
</gene>
<dbReference type="KEGG" id="bha:BH1523"/>
<name>Q9KCP6_HALH5</name>
<dbReference type="STRING" id="272558.gene:10727421"/>
<evidence type="ECO:0000313" key="2">
    <source>
        <dbReference type="Proteomes" id="UP000001258"/>
    </source>
</evidence>
<accession>Q9KCP6</accession>
<evidence type="ECO:0000313" key="1">
    <source>
        <dbReference type="EMBL" id="BAB05242.1"/>
    </source>
</evidence>
<dbReference type="Pfam" id="PF12982">
    <property type="entry name" value="DUF3866"/>
    <property type="match status" value="1"/>
</dbReference>
<keyword evidence="2" id="KW-1185">Reference proteome</keyword>
<sequence length="394" mass="43372">MYVETKALQVTLATEKGLIMEKGSVGQTKRRECMGGGKMYHERIASVVSVLHDDETIQLLETTSMAKKAILYKAFTHSAKPGDEILVNETATVLALGTGGMDIVKAVLSEKPVQLKNHNGHIMKARYTPIQHSILSVEEEKSPYHDLFSEPFHLHGQPVLLGELHSMVPLAYYVSQVLQSNQTFVAIFDDKASLPLTLSNQLRELSKQSSFHSITIGQAFGGEYEAVSLPTALQFAVSKLKADVVMVSLGPGVVGTGTKFGFSGLCMADWANTIGALGGTPVWIPRLSFQDQRERHYGLSHHTRTALFTFTYAKSLLPIPHLAEEGRQFIQEQLASERKLPVNHEVVFADQSREDLVEAALRLSRSEIKTMGRAFSEDTAFFLAVAEAVTRVVC</sequence>
<protein>
    <submittedName>
        <fullName evidence="1">BH1523 protein</fullName>
    </submittedName>
</protein>
<dbReference type="AlphaFoldDB" id="Q9KCP6"/>
<organism evidence="1 2">
    <name type="scientific">Halalkalibacterium halodurans (strain ATCC BAA-125 / DSM 18197 / FERM 7344 / JCM 9153 / C-125)</name>
    <name type="common">Bacillus halodurans</name>
    <dbReference type="NCBI Taxonomy" id="272558"/>
    <lineage>
        <taxon>Bacteria</taxon>
        <taxon>Bacillati</taxon>
        <taxon>Bacillota</taxon>
        <taxon>Bacilli</taxon>
        <taxon>Bacillales</taxon>
        <taxon>Bacillaceae</taxon>
        <taxon>Halalkalibacterium (ex Joshi et al. 2022)</taxon>
    </lineage>
</organism>
<reference evidence="1 2" key="1">
    <citation type="journal article" date="2000" name="Nucleic Acids Res.">
        <title>Complete genome sequence of the alkaliphilic bacterium Bacillus halodurans and genomic sequence comparison with Bacillus subtilis.</title>
        <authorList>
            <person name="Takami H."/>
            <person name="Nakasone K."/>
            <person name="Takaki Y."/>
            <person name="Maeno G."/>
            <person name="Sasaki R."/>
            <person name="Masui N."/>
            <person name="Fuji F."/>
            <person name="Hirama C."/>
            <person name="Nakamura Y."/>
            <person name="Ogasawara N."/>
            <person name="Kuhara S."/>
            <person name="Horikoshi K."/>
        </authorList>
    </citation>
    <scope>NUCLEOTIDE SEQUENCE [LARGE SCALE GENOMIC DNA]</scope>
    <source>
        <strain evidence="2">ATCC BAA-125 / DSM 18197 / FERM 7344 / JCM 9153 / C-125</strain>
    </source>
</reference>
<dbReference type="GeneID" id="87597145"/>
<dbReference type="InterPro" id="IPR024479">
    <property type="entry name" value="DUF3866"/>
</dbReference>
<dbReference type="RefSeq" id="WP_010897688.1">
    <property type="nucleotide sequence ID" value="NC_002570.2"/>
</dbReference>
<dbReference type="eggNOG" id="COG3502">
    <property type="taxonomic scope" value="Bacteria"/>
</dbReference>